<comment type="caution">
    <text evidence="5">The sequence shown here is derived from an EMBL/GenBank/DDBJ whole genome shotgun (WGS) entry which is preliminary data.</text>
</comment>
<reference evidence="5" key="1">
    <citation type="submission" date="2021-06" db="EMBL/GenBank/DDBJ databases">
        <authorList>
            <person name="Kallberg Y."/>
            <person name="Tangrot J."/>
            <person name="Rosling A."/>
        </authorList>
    </citation>
    <scope>NUCLEOTIDE SEQUENCE</scope>
    <source>
        <strain evidence="5">BR232B</strain>
    </source>
</reference>
<accession>A0A9N9B629</accession>
<dbReference type="PANTHER" id="PTHR46505">
    <property type="entry name" value="OXIDOREDUCTASE NAD-BINDING DOMAIN-CONTAINING PROTEIN 1"/>
    <property type="match status" value="1"/>
</dbReference>
<dbReference type="Gene3D" id="3.40.50.80">
    <property type="entry name" value="Nucleotide-binding domain of ferredoxin-NADP reductase (FNR) module"/>
    <property type="match status" value="1"/>
</dbReference>
<evidence type="ECO:0000259" key="4">
    <source>
        <dbReference type="PROSITE" id="PS51384"/>
    </source>
</evidence>
<evidence type="ECO:0000313" key="6">
    <source>
        <dbReference type="Proteomes" id="UP000789739"/>
    </source>
</evidence>
<evidence type="ECO:0000256" key="3">
    <source>
        <dbReference type="ARBA" id="ARBA00040516"/>
    </source>
</evidence>
<dbReference type="Proteomes" id="UP000789739">
    <property type="component" value="Unassembled WGS sequence"/>
</dbReference>
<dbReference type="PANTHER" id="PTHR46505:SF1">
    <property type="entry name" value="OXIDOREDUCTASE NAD-BINDING DOMAIN-CONTAINING PROTEIN 1"/>
    <property type="match status" value="1"/>
</dbReference>
<evidence type="ECO:0000256" key="1">
    <source>
        <dbReference type="ARBA" id="ARBA00023002"/>
    </source>
</evidence>
<evidence type="ECO:0000256" key="2">
    <source>
        <dbReference type="ARBA" id="ARBA00023027"/>
    </source>
</evidence>
<keyword evidence="2" id="KW-0520">NAD</keyword>
<proteinExistence type="predicted"/>
<protein>
    <recommendedName>
        <fullName evidence="3">Oxidoreductase NAD-binding domain-containing protein 1</fullName>
    </recommendedName>
</protein>
<sequence length="281" mass="32329">MSRQQQQSNVMNLSTTHLERTSHIQRQKSKIPATIISITQENPTIKSFLFSCLSPNKFTFLPGQWLDVFIPNIPTVGGFSLTSHPLSPHFQLAVKHSTHPPAKWFHEEAKVGDVVEVRVGGDFVWNDEEEKNDETRSVVMIAGGVGINPLMSMLDYMCECRDREAEEGILRDIRLLYSAKTYSELLFLERIESLKRNWSGNMVCTYYITKEEGMDSSNGSEFAYGRRISKDVIDTIVDAERDHSMKSKWFICGPPSMEDDVIGWLRARGIEEERIKFEKWW</sequence>
<keyword evidence="6" id="KW-1185">Reference proteome</keyword>
<dbReference type="PROSITE" id="PS51384">
    <property type="entry name" value="FAD_FR"/>
    <property type="match status" value="1"/>
</dbReference>
<keyword evidence="1" id="KW-0560">Oxidoreductase</keyword>
<dbReference type="InterPro" id="IPR039261">
    <property type="entry name" value="FNR_nucleotide-bd"/>
</dbReference>
<dbReference type="SUPFAM" id="SSF63380">
    <property type="entry name" value="Riboflavin synthase domain-like"/>
    <property type="match status" value="1"/>
</dbReference>
<dbReference type="CDD" id="cd00322">
    <property type="entry name" value="FNR_like"/>
    <property type="match status" value="1"/>
</dbReference>
<feature type="domain" description="FAD-binding FR-type" evidence="4">
    <location>
        <begin position="28"/>
        <end position="129"/>
    </location>
</feature>
<dbReference type="Gene3D" id="2.40.30.10">
    <property type="entry name" value="Translation factors"/>
    <property type="match status" value="1"/>
</dbReference>
<organism evidence="5 6">
    <name type="scientific">Paraglomus brasilianum</name>
    <dbReference type="NCBI Taxonomy" id="144538"/>
    <lineage>
        <taxon>Eukaryota</taxon>
        <taxon>Fungi</taxon>
        <taxon>Fungi incertae sedis</taxon>
        <taxon>Mucoromycota</taxon>
        <taxon>Glomeromycotina</taxon>
        <taxon>Glomeromycetes</taxon>
        <taxon>Paraglomerales</taxon>
        <taxon>Paraglomeraceae</taxon>
        <taxon>Paraglomus</taxon>
    </lineage>
</organism>
<gene>
    <name evidence="5" type="ORF">PBRASI_LOCUS5263</name>
</gene>
<dbReference type="InterPro" id="IPR017938">
    <property type="entry name" value="Riboflavin_synthase-like_b-brl"/>
</dbReference>
<dbReference type="GO" id="GO:0016491">
    <property type="term" value="F:oxidoreductase activity"/>
    <property type="evidence" value="ECO:0007669"/>
    <property type="project" value="UniProtKB-KW"/>
</dbReference>
<evidence type="ECO:0000313" key="5">
    <source>
        <dbReference type="EMBL" id="CAG8554492.1"/>
    </source>
</evidence>
<dbReference type="OrthoDB" id="436496at2759"/>
<dbReference type="GO" id="GO:0005739">
    <property type="term" value="C:mitochondrion"/>
    <property type="evidence" value="ECO:0007669"/>
    <property type="project" value="TreeGrafter"/>
</dbReference>
<dbReference type="InterPro" id="IPR052128">
    <property type="entry name" value="Oxidoreductase_NAD-binding"/>
</dbReference>
<dbReference type="InterPro" id="IPR001433">
    <property type="entry name" value="OxRdtase_FAD/NAD-bd"/>
</dbReference>
<name>A0A9N9B629_9GLOM</name>
<dbReference type="SUPFAM" id="SSF52343">
    <property type="entry name" value="Ferredoxin reductase-like, C-terminal NADP-linked domain"/>
    <property type="match status" value="1"/>
</dbReference>
<dbReference type="EMBL" id="CAJVPI010000601">
    <property type="protein sequence ID" value="CAG8554492.1"/>
    <property type="molecule type" value="Genomic_DNA"/>
</dbReference>
<dbReference type="Pfam" id="PF00175">
    <property type="entry name" value="NAD_binding_1"/>
    <property type="match status" value="1"/>
</dbReference>
<dbReference type="AlphaFoldDB" id="A0A9N9B629"/>
<dbReference type="InterPro" id="IPR017927">
    <property type="entry name" value="FAD-bd_FR_type"/>
</dbReference>